<dbReference type="STRING" id="451379.A0A0N5AKZ8"/>
<evidence type="ECO:0000313" key="2">
    <source>
        <dbReference type="Proteomes" id="UP000046393"/>
    </source>
</evidence>
<protein>
    <submittedName>
        <fullName evidence="3">Cyclin N-terminal domain-containing protein</fullName>
    </submittedName>
</protein>
<sequence length="334" mass="38213">MADISAELHNLSSYSSDSLHPQFCNNLFALPSDLSVDWLSYLCAENLSRIAEANEYKKLFLNAPTTQFIFTVCVRLRLPQEVKYSAALIFEAFMLKHVEELYAYVYNTECSERKKYREWERVEATVSRQITLRILSSIQIASKLHNYHESLSRKAVQVCLKSIGYAYTEDAVMKSELRLLSSLNWNLYHLCMPTVYLETLLKLLIERLNVRGDTNNYWQYALLVMDCVFLFWDDIFKRMLSNVLGIPTKNISKERYCRVEADWILLSTGIIATAVSCSGGMEAADKVIVHLQNICGTPLSDITDMCVAIMESVLEHKSNFELSSGMSTSSQLIH</sequence>
<dbReference type="InterPro" id="IPR036915">
    <property type="entry name" value="Cyclin-like_sf"/>
</dbReference>
<dbReference type="Pfam" id="PF00134">
    <property type="entry name" value="Cyclin_N"/>
    <property type="match status" value="1"/>
</dbReference>
<dbReference type="SUPFAM" id="SSF47954">
    <property type="entry name" value="Cyclin-like"/>
    <property type="match status" value="1"/>
</dbReference>
<dbReference type="CDD" id="cd20541">
    <property type="entry name" value="CYCLIN_CNTD1"/>
    <property type="match status" value="1"/>
</dbReference>
<dbReference type="PANTHER" id="PTHR21615">
    <property type="entry name" value="CYCLIN N-TERMINAL DOMAIN-CONTAINING PROTEIN 1"/>
    <property type="match status" value="1"/>
</dbReference>
<accession>A0A0N5AKZ8</accession>
<dbReference type="PANTHER" id="PTHR21615:SF2">
    <property type="entry name" value="CYCLIN N-TERMINAL DOMAIN-CONTAINING PROTEIN 1"/>
    <property type="match status" value="1"/>
</dbReference>
<keyword evidence="2" id="KW-1185">Reference proteome</keyword>
<proteinExistence type="predicted"/>
<organism evidence="2 3">
    <name type="scientific">Syphacia muris</name>
    <dbReference type="NCBI Taxonomy" id="451379"/>
    <lineage>
        <taxon>Eukaryota</taxon>
        <taxon>Metazoa</taxon>
        <taxon>Ecdysozoa</taxon>
        <taxon>Nematoda</taxon>
        <taxon>Chromadorea</taxon>
        <taxon>Rhabditida</taxon>
        <taxon>Spirurina</taxon>
        <taxon>Oxyuridomorpha</taxon>
        <taxon>Oxyuroidea</taxon>
        <taxon>Oxyuridae</taxon>
        <taxon>Syphacia</taxon>
    </lineage>
</organism>
<dbReference type="Gene3D" id="1.10.472.10">
    <property type="entry name" value="Cyclin-like"/>
    <property type="match status" value="1"/>
</dbReference>
<name>A0A0N5AKZ8_9BILA</name>
<dbReference type="Proteomes" id="UP000046393">
    <property type="component" value="Unplaced"/>
</dbReference>
<dbReference type="GO" id="GO:0007131">
    <property type="term" value="P:reciprocal meiotic recombination"/>
    <property type="evidence" value="ECO:0007669"/>
    <property type="project" value="TreeGrafter"/>
</dbReference>
<dbReference type="AlphaFoldDB" id="A0A0N5AKZ8"/>
<feature type="domain" description="Cyclin N-terminal" evidence="1">
    <location>
        <begin position="66"/>
        <end position="187"/>
    </location>
</feature>
<evidence type="ECO:0000259" key="1">
    <source>
        <dbReference type="Pfam" id="PF00134"/>
    </source>
</evidence>
<dbReference type="WBParaSite" id="SMUV_0000518901-mRNA-1">
    <property type="protein sequence ID" value="SMUV_0000518901-mRNA-1"/>
    <property type="gene ID" value="SMUV_0000518901"/>
</dbReference>
<evidence type="ECO:0000313" key="3">
    <source>
        <dbReference type="WBParaSite" id="SMUV_0000518901-mRNA-1"/>
    </source>
</evidence>
<reference evidence="3" key="1">
    <citation type="submission" date="2017-02" db="UniProtKB">
        <authorList>
            <consortium name="WormBaseParasite"/>
        </authorList>
    </citation>
    <scope>IDENTIFICATION</scope>
</reference>
<dbReference type="InterPro" id="IPR006671">
    <property type="entry name" value="Cyclin_N"/>
</dbReference>
<dbReference type="GO" id="GO:0035861">
    <property type="term" value="C:site of double-strand break"/>
    <property type="evidence" value="ECO:0007669"/>
    <property type="project" value="TreeGrafter"/>
</dbReference>